<organism evidence="4 5">
    <name type="scientific">Saponaria officinalis</name>
    <name type="common">Common soapwort</name>
    <name type="synonym">Lychnis saponaria</name>
    <dbReference type="NCBI Taxonomy" id="3572"/>
    <lineage>
        <taxon>Eukaryota</taxon>
        <taxon>Viridiplantae</taxon>
        <taxon>Streptophyta</taxon>
        <taxon>Embryophyta</taxon>
        <taxon>Tracheophyta</taxon>
        <taxon>Spermatophyta</taxon>
        <taxon>Magnoliopsida</taxon>
        <taxon>eudicotyledons</taxon>
        <taxon>Gunneridae</taxon>
        <taxon>Pentapetalae</taxon>
        <taxon>Caryophyllales</taxon>
        <taxon>Caryophyllaceae</taxon>
        <taxon>Caryophylleae</taxon>
        <taxon>Saponaria</taxon>
    </lineage>
</organism>
<dbReference type="PANTHER" id="PTHR32208:SF54">
    <property type="entry name" value="ALDEHYDE OXIDASE GLOX-LIKE"/>
    <property type="match status" value="1"/>
</dbReference>
<name>A0AAW1N7M6_SAPOF</name>
<dbReference type="InterPro" id="IPR013783">
    <property type="entry name" value="Ig-like_fold"/>
</dbReference>
<keyword evidence="5" id="KW-1185">Reference proteome</keyword>
<dbReference type="InterPro" id="IPR014756">
    <property type="entry name" value="Ig_E-set"/>
</dbReference>
<dbReference type="PANTHER" id="PTHR32208">
    <property type="entry name" value="SECRETED PROTEIN-RELATED"/>
    <property type="match status" value="1"/>
</dbReference>
<dbReference type="Proteomes" id="UP001443914">
    <property type="component" value="Unassembled WGS sequence"/>
</dbReference>
<evidence type="ECO:0000259" key="2">
    <source>
        <dbReference type="Pfam" id="PF07250"/>
    </source>
</evidence>
<dbReference type="Pfam" id="PF07250">
    <property type="entry name" value="Glyoxal_oxid_N"/>
    <property type="match status" value="1"/>
</dbReference>
<evidence type="ECO:0000313" key="5">
    <source>
        <dbReference type="Proteomes" id="UP001443914"/>
    </source>
</evidence>
<comment type="caution">
    <text evidence="4">The sequence shown here is derived from an EMBL/GenBank/DDBJ whole genome shotgun (WGS) entry which is preliminary data.</text>
</comment>
<evidence type="ECO:0008006" key="6">
    <source>
        <dbReference type="Google" id="ProtNLM"/>
    </source>
</evidence>
<dbReference type="InterPro" id="IPR009880">
    <property type="entry name" value="Glyoxal_oxidase_N"/>
</dbReference>
<reference evidence="4" key="1">
    <citation type="submission" date="2024-03" db="EMBL/GenBank/DDBJ databases">
        <title>WGS assembly of Saponaria officinalis var. Norfolk2.</title>
        <authorList>
            <person name="Jenkins J."/>
            <person name="Shu S."/>
            <person name="Grimwood J."/>
            <person name="Barry K."/>
            <person name="Goodstein D."/>
            <person name="Schmutz J."/>
            <person name="Leebens-Mack J."/>
            <person name="Osbourn A."/>
        </authorList>
    </citation>
    <scope>NUCLEOTIDE SEQUENCE [LARGE SCALE GENOMIC DNA]</scope>
    <source>
        <strain evidence="4">JIC</strain>
    </source>
</reference>
<feature type="domain" description="Glyoxal oxidase N-terminal" evidence="2">
    <location>
        <begin position="9"/>
        <end position="403"/>
    </location>
</feature>
<dbReference type="CDD" id="cd02851">
    <property type="entry name" value="E_set_GO_C"/>
    <property type="match status" value="1"/>
</dbReference>
<dbReference type="InterPro" id="IPR011043">
    <property type="entry name" value="Gal_Oxase/kelch_b-propeller"/>
</dbReference>
<evidence type="ECO:0000313" key="4">
    <source>
        <dbReference type="EMBL" id="KAK9757230.1"/>
    </source>
</evidence>
<dbReference type="SUPFAM" id="SSF81296">
    <property type="entry name" value="E set domains"/>
    <property type="match status" value="1"/>
</dbReference>
<dbReference type="AlphaFoldDB" id="A0AAW1N7M6"/>
<evidence type="ECO:0000259" key="3">
    <source>
        <dbReference type="Pfam" id="PF09118"/>
    </source>
</evidence>
<dbReference type="InterPro" id="IPR015202">
    <property type="entry name" value="GO-like_E_set"/>
</dbReference>
<gene>
    <name evidence="4" type="ORF">RND81_01G150100</name>
</gene>
<evidence type="ECO:0000256" key="1">
    <source>
        <dbReference type="ARBA" id="ARBA00022729"/>
    </source>
</evidence>
<keyword evidence="1" id="KW-0732">Signal</keyword>
<accession>A0AAW1N7M6</accession>
<dbReference type="Pfam" id="PF09118">
    <property type="entry name" value="GO-like_E_set"/>
    <property type="match status" value="1"/>
</dbReference>
<dbReference type="EMBL" id="JBDFQZ010000001">
    <property type="protein sequence ID" value="KAK9757230.1"/>
    <property type="molecule type" value="Genomic_DNA"/>
</dbReference>
<feature type="domain" description="Galactose oxidase-like Early set" evidence="3">
    <location>
        <begin position="412"/>
        <end position="518"/>
    </location>
</feature>
<dbReference type="InterPro" id="IPR037293">
    <property type="entry name" value="Gal_Oxidase_central_sf"/>
</dbReference>
<protein>
    <recommendedName>
        <fullName evidence="6">Galactose oxidase</fullName>
    </recommendedName>
</protein>
<dbReference type="SUPFAM" id="SSF50965">
    <property type="entry name" value="Galactose oxidase, central domain"/>
    <property type="match status" value="1"/>
</dbReference>
<sequence length="523" mass="58184">MGNVGVAAMHMALTHKNTVLIFDQTGTVPTGYRLKHRPSGSECHVDHASDVHDSTCYAHSVEYHLGNRRRRPLNIAPDPFASSGSFLSNGTLLQMGGFDRGYRRIQFFQPCDDGSCDWRIYQAKLAKNRWYSSSLLLPGDGVIVVGGQNMFSYEFVPKKNPNELPINLPFLQETYNKSEGGGNLYPFVHLISDGHVFIFANRDSILLNYKLGKVMKTYPRIPGKGSRTFPGSGSSVVLPLDHQDNFQKVEVMICGGATEGAHNAAQDRKLLLEGLKTCGRMVVTGNNHKWTVEEMPRPRLMSDMLILPTGNILIINGAQRGAGGVGNAGHPALSPYLYKPNKSPGKRFSVLLSSGLARMYCSTAALLPDGRVLVGGGNQNERYIFRNVEYPTELSLQAYAPQYTDRKFRKTRPSNITLDQDETMISVRYGKSFKVRFMLETKTKLKEVEFNAYAPPFTTHSNSMNQRMVKLRSTKVEGRDMWINANVEAPPTPNVAPPGYYMLFVVHGGIPGVAQWVRFSEHA</sequence>
<dbReference type="Gene3D" id="2.130.10.80">
    <property type="entry name" value="Galactose oxidase/kelch, beta-propeller"/>
    <property type="match status" value="1"/>
</dbReference>
<proteinExistence type="predicted"/>
<dbReference type="Gene3D" id="2.60.40.10">
    <property type="entry name" value="Immunoglobulins"/>
    <property type="match status" value="1"/>
</dbReference>